<comment type="caution">
    <text evidence="7">The sequence shown here is derived from an EMBL/GenBank/DDBJ whole genome shotgun (WGS) entry which is preliminary data.</text>
</comment>
<dbReference type="SMART" id="SM00228">
    <property type="entry name" value="PDZ"/>
    <property type="match status" value="1"/>
</dbReference>
<dbReference type="GO" id="GO:0030288">
    <property type="term" value="C:outer membrane-bounded periplasmic space"/>
    <property type="evidence" value="ECO:0007669"/>
    <property type="project" value="TreeGrafter"/>
</dbReference>
<dbReference type="InterPro" id="IPR036034">
    <property type="entry name" value="PDZ_sf"/>
</dbReference>
<dbReference type="InterPro" id="IPR004447">
    <property type="entry name" value="Peptidase_S41A"/>
</dbReference>
<sequence length="530" mass="58227">MMNRRFFFFIIGAFAAILFFAGRPALADELTRVRYAGSFLRQDYQGRLFYWYVDPVTQKRFALSDTNAFARLLRIHSVGITTRNLNKIPDATGSTAKSDAALIQRMRGYLLLQVDGHGKTWYVNPLNDRRYALEPTDAGFDVMKTLALDMRDDRLGDIPVTLENGFNLMSFGQTSAEDADLVNDQTYDTMLNLLSQFHLHNDTFSRQDLFYASLTGMAAGTHDPYTEFYTPKQNQRQKAVFQGDSSTIEGIGAYIQSKDKSIYVVSVISGSPAEQAGLLPKDQILAIDGQSTDGVSVDFAVSLIRGAANTTVRLSIYRPSSGVTQEYVVTRRRIDIPTVDASVLDNSIAYLKFSLFSADLPGKFSDALAKVVSSNTQGVIVDLRNNPGGLTQSAALVADLWLTSDQVIYTARERGTNTRYVASDGRQVPLVPTVLLVNEETASAGEILASALHEYHAATIIGARTYGKGTGQTLETFEDGSGLKFTTFEWLPPDGQSIDGKGITPDIAVQDTGSGDSQLDRAKQFIRFGF</sequence>
<gene>
    <name evidence="7" type="ORF">A2677_03555</name>
</gene>
<dbReference type="SUPFAM" id="SSF52096">
    <property type="entry name" value="ClpP/crotonase"/>
    <property type="match status" value="1"/>
</dbReference>
<dbReference type="GO" id="GO:0007165">
    <property type="term" value="P:signal transduction"/>
    <property type="evidence" value="ECO:0007669"/>
    <property type="project" value="TreeGrafter"/>
</dbReference>
<organism evidence="7 8">
    <name type="scientific">Candidatus Komeilibacteria bacterium RIFCSPHIGHO2_01_FULL_52_14</name>
    <dbReference type="NCBI Taxonomy" id="1798549"/>
    <lineage>
        <taxon>Bacteria</taxon>
        <taxon>Candidatus Komeiliibacteriota</taxon>
    </lineage>
</organism>
<dbReference type="CDD" id="cd06782">
    <property type="entry name" value="cpPDZ_CPP-like"/>
    <property type="match status" value="1"/>
</dbReference>
<dbReference type="Proteomes" id="UP000177817">
    <property type="component" value="Unassembled WGS sequence"/>
</dbReference>
<evidence type="ECO:0000259" key="6">
    <source>
        <dbReference type="PROSITE" id="PS50106"/>
    </source>
</evidence>
<dbReference type="Gene3D" id="3.90.226.10">
    <property type="entry name" value="2-enoyl-CoA Hydratase, Chain A, domain 1"/>
    <property type="match status" value="1"/>
</dbReference>
<evidence type="ECO:0000256" key="3">
    <source>
        <dbReference type="ARBA" id="ARBA00022801"/>
    </source>
</evidence>
<dbReference type="NCBIfam" id="TIGR00225">
    <property type="entry name" value="prc"/>
    <property type="match status" value="1"/>
</dbReference>
<dbReference type="PANTHER" id="PTHR32060">
    <property type="entry name" value="TAIL-SPECIFIC PROTEASE"/>
    <property type="match status" value="1"/>
</dbReference>
<keyword evidence="3 5" id="KW-0378">Hydrolase</keyword>
<dbReference type="InterPro" id="IPR029045">
    <property type="entry name" value="ClpP/crotonase-like_dom_sf"/>
</dbReference>
<evidence type="ECO:0000313" key="7">
    <source>
        <dbReference type="EMBL" id="OGY89889.1"/>
    </source>
</evidence>
<dbReference type="PANTHER" id="PTHR32060:SF30">
    <property type="entry name" value="CARBOXY-TERMINAL PROCESSING PROTEASE CTPA"/>
    <property type="match status" value="1"/>
</dbReference>
<name>A0A1G2BMU1_9BACT</name>
<dbReference type="GO" id="GO:0008236">
    <property type="term" value="F:serine-type peptidase activity"/>
    <property type="evidence" value="ECO:0007669"/>
    <property type="project" value="UniProtKB-KW"/>
</dbReference>
<keyword evidence="2 5" id="KW-0645">Protease</keyword>
<protein>
    <recommendedName>
        <fullName evidence="6">PDZ domain-containing protein</fullName>
    </recommendedName>
</protein>
<keyword evidence="4 5" id="KW-0720">Serine protease</keyword>
<dbReference type="Gene3D" id="3.30.750.44">
    <property type="match status" value="1"/>
</dbReference>
<dbReference type="SUPFAM" id="SSF50156">
    <property type="entry name" value="PDZ domain-like"/>
    <property type="match status" value="1"/>
</dbReference>
<evidence type="ECO:0000256" key="2">
    <source>
        <dbReference type="ARBA" id="ARBA00022670"/>
    </source>
</evidence>
<dbReference type="AlphaFoldDB" id="A0A1G2BMU1"/>
<proteinExistence type="inferred from homology"/>
<dbReference type="InterPro" id="IPR001478">
    <property type="entry name" value="PDZ"/>
</dbReference>
<dbReference type="FunFam" id="2.30.42.10:FF:000063">
    <property type="entry name" value="Peptidase, S41 family"/>
    <property type="match status" value="1"/>
</dbReference>
<dbReference type="EMBL" id="MHKK01000022">
    <property type="protein sequence ID" value="OGY89889.1"/>
    <property type="molecule type" value="Genomic_DNA"/>
</dbReference>
<dbReference type="GO" id="GO:0004175">
    <property type="term" value="F:endopeptidase activity"/>
    <property type="evidence" value="ECO:0007669"/>
    <property type="project" value="TreeGrafter"/>
</dbReference>
<dbReference type="SMART" id="SM00245">
    <property type="entry name" value="TSPc"/>
    <property type="match status" value="1"/>
</dbReference>
<feature type="domain" description="PDZ" evidence="6">
    <location>
        <begin position="238"/>
        <end position="309"/>
    </location>
</feature>
<dbReference type="Pfam" id="PF03572">
    <property type="entry name" value="Peptidase_S41"/>
    <property type="match status" value="1"/>
</dbReference>
<dbReference type="CDD" id="cd07560">
    <property type="entry name" value="Peptidase_S41_CPP"/>
    <property type="match status" value="1"/>
</dbReference>
<dbReference type="PROSITE" id="PS50106">
    <property type="entry name" value="PDZ"/>
    <property type="match status" value="1"/>
</dbReference>
<reference evidence="7 8" key="1">
    <citation type="journal article" date="2016" name="Nat. Commun.">
        <title>Thousands of microbial genomes shed light on interconnected biogeochemical processes in an aquifer system.</title>
        <authorList>
            <person name="Anantharaman K."/>
            <person name="Brown C.T."/>
            <person name="Hug L.A."/>
            <person name="Sharon I."/>
            <person name="Castelle C.J."/>
            <person name="Probst A.J."/>
            <person name="Thomas B.C."/>
            <person name="Singh A."/>
            <person name="Wilkins M.J."/>
            <person name="Karaoz U."/>
            <person name="Brodie E.L."/>
            <person name="Williams K.H."/>
            <person name="Hubbard S.S."/>
            <person name="Banfield J.F."/>
        </authorList>
    </citation>
    <scope>NUCLEOTIDE SEQUENCE [LARGE SCALE GENOMIC DNA]</scope>
</reference>
<comment type="similarity">
    <text evidence="1 5">Belongs to the peptidase S41A family.</text>
</comment>
<evidence type="ECO:0000256" key="4">
    <source>
        <dbReference type="ARBA" id="ARBA00022825"/>
    </source>
</evidence>
<dbReference type="GO" id="GO:0006508">
    <property type="term" value="P:proteolysis"/>
    <property type="evidence" value="ECO:0007669"/>
    <property type="project" value="UniProtKB-KW"/>
</dbReference>
<accession>A0A1G2BMU1</accession>
<evidence type="ECO:0000256" key="1">
    <source>
        <dbReference type="ARBA" id="ARBA00009179"/>
    </source>
</evidence>
<evidence type="ECO:0000313" key="8">
    <source>
        <dbReference type="Proteomes" id="UP000177817"/>
    </source>
</evidence>
<dbReference type="Pfam" id="PF00595">
    <property type="entry name" value="PDZ"/>
    <property type="match status" value="1"/>
</dbReference>
<dbReference type="InterPro" id="IPR005151">
    <property type="entry name" value="Tail-specific_protease"/>
</dbReference>
<evidence type="ECO:0000256" key="5">
    <source>
        <dbReference type="RuleBase" id="RU004404"/>
    </source>
</evidence>
<dbReference type="Gene3D" id="2.30.42.10">
    <property type="match status" value="1"/>
</dbReference>